<reference evidence="1 2" key="1">
    <citation type="journal article" date="2018" name="Mol. Genet. Genomics">
        <title>The red deer Cervus elaphus genome CerEla1.0: sequencing, annotating, genes, and chromosomes.</title>
        <authorList>
            <person name="Bana N.A."/>
            <person name="Nyiri A."/>
            <person name="Nagy J."/>
            <person name="Frank K."/>
            <person name="Nagy T."/>
            <person name="Steger V."/>
            <person name="Schiller M."/>
            <person name="Lakatos P."/>
            <person name="Sugar L."/>
            <person name="Horn P."/>
            <person name="Barta E."/>
            <person name="Orosz L."/>
        </authorList>
    </citation>
    <scope>NUCLEOTIDE SEQUENCE [LARGE SCALE GENOMIC DNA]</scope>
    <source>
        <strain evidence="1">Hungarian</strain>
    </source>
</reference>
<dbReference type="AlphaFoldDB" id="A0A212CK48"/>
<protein>
    <submittedName>
        <fullName evidence="1">Uncharacterized protein</fullName>
    </submittedName>
</protein>
<dbReference type="Proteomes" id="UP000242450">
    <property type="component" value="Chromosome 18"/>
</dbReference>
<accession>A0A212CK48</accession>
<gene>
    <name evidence="1" type="ORF">Celaphus_00012417</name>
</gene>
<name>A0A212CK48_CEREH</name>
<evidence type="ECO:0000313" key="1">
    <source>
        <dbReference type="EMBL" id="OWK06377.1"/>
    </source>
</evidence>
<comment type="caution">
    <text evidence="1">The sequence shown here is derived from an EMBL/GenBank/DDBJ whole genome shotgun (WGS) entry which is preliminary data.</text>
</comment>
<dbReference type="EMBL" id="MKHE01000018">
    <property type="protein sequence ID" value="OWK06377.1"/>
    <property type="molecule type" value="Genomic_DNA"/>
</dbReference>
<evidence type="ECO:0000313" key="2">
    <source>
        <dbReference type="Proteomes" id="UP000242450"/>
    </source>
</evidence>
<sequence>MQRSTVQIAPCAARLRAQPAVKYRNMATVLVGIWGHSISSEITYLQHQEGIRKILAMTEQMVIDLKDKEPQLKKVKEKSPYSVQLFESPRFL</sequence>
<organism evidence="1 2">
    <name type="scientific">Cervus elaphus hippelaphus</name>
    <name type="common">European red deer</name>
    <dbReference type="NCBI Taxonomy" id="46360"/>
    <lineage>
        <taxon>Eukaryota</taxon>
        <taxon>Metazoa</taxon>
        <taxon>Chordata</taxon>
        <taxon>Craniata</taxon>
        <taxon>Vertebrata</taxon>
        <taxon>Euteleostomi</taxon>
        <taxon>Mammalia</taxon>
        <taxon>Eutheria</taxon>
        <taxon>Laurasiatheria</taxon>
        <taxon>Artiodactyla</taxon>
        <taxon>Ruminantia</taxon>
        <taxon>Pecora</taxon>
        <taxon>Cervidae</taxon>
        <taxon>Cervinae</taxon>
        <taxon>Cervus</taxon>
    </lineage>
</organism>
<keyword evidence="2" id="KW-1185">Reference proteome</keyword>
<proteinExistence type="predicted"/>